<keyword evidence="3" id="KW-0255">Endonuclease</keyword>
<comment type="caution">
    <text evidence="3">The sequence shown here is derived from an EMBL/GenBank/DDBJ whole genome shotgun (WGS) entry which is preliminary data.</text>
</comment>
<dbReference type="GO" id="GO:0004519">
    <property type="term" value="F:endonuclease activity"/>
    <property type="evidence" value="ECO:0007669"/>
    <property type="project" value="UniProtKB-KW"/>
</dbReference>
<keyword evidence="2" id="KW-0238">DNA-binding</keyword>
<dbReference type="RefSeq" id="WP_125700688.1">
    <property type="nucleotide sequence ID" value="NZ_JBHTOM010000006.1"/>
</dbReference>
<sequence>MMDDKKRMVPRIRFRGFGNAWEQRKLGEISKSFSYGMNSAAKKFDGINKYIRITDIDEDSNKLILSNIKSPSGRLDDAYLLLDGDILFARTGASVGKTFIYTQDIGKAYFAGFLIRQRTESKYDPKFIFQQTLTRDCLKTKNSGII</sequence>
<name>A0ABW4H3F2_9LACO</name>
<evidence type="ECO:0000256" key="1">
    <source>
        <dbReference type="ARBA" id="ARBA00022747"/>
    </source>
</evidence>
<keyword evidence="1" id="KW-0680">Restriction system</keyword>
<dbReference type="Proteomes" id="UP001597195">
    <property type="component" value="Unassembled WGS sequence"/>
</dbReference>
<evidence type="ECO:0000313" key="4">
    <source>
        <dbReference type="Proteomes" id="UP001597195"/>
    </source>
</evidence>
<evidence type="ECO:0000313" key="3">
    <source>
        <dbReference type="EMBL" id="MFD1549078.1"/>
    </source>
</evidence>
<dbReference type="InterPro" id="IPR044946">
    <property type="entry name" value="Restrct_endonuc_typeI_TRD_sf"/>
</dbReference>
<dbReference type="Gene3D" id="3.90.220.20">
    <property type="entry name" value="DNA methylase specificity domains"/>
    <property type="match status" value="1"/>
</dbReference>
<organism evidence="3 4">
    <name type="scientific">Levilactobacillus fuyuanensis</name>
    <dbReference type="NCBI Taxonomy" id="2486022"/>
    <lineage>
        <taxon>Bacteria</taxon>
        <taxon>Bacillati</taxon>
        <taxon>Bacillota</taxon>
        <taxon>Bacilli</taxon>
        <taxon>Lactobacillales</taxon>
        <taxon>Lactobacillaceae</taxon>
        <taxon>Levilactobacillus</taxon>
    </lineage>
</organism>
<keyword evidence="3" id="KW-0540">Nuclease</keyword>
<reference evidence="4" key="1">
    <citation type="journal article" date="2019" name="Int. J. Syst. Evol. Microbiol.">
        <title>The Global Catalogue of Microorganisms (GCM) 10K type strain sequencing project: providing services to taxonomists for standard genome sequencing and annotation.</title>
        <authorList>
            <consortium name="The Broad Institute Genomics Platform"/>
            <consortium name="The Broad Institute Genome Sequencing Center for Infectious Disease"/>
            <person name="Wu L."/>
            <person name="Ma J."/>
        </authorList>
    </citation>
    <scope>NUCLEOTIDE SEQUENCE [LARGE SCALE GENOMIC DNA]</scope>
    <source>
        <strain evidence="4">CCM 8906</strain>
    </source>
</reference>
<dbReference type="EMBL" id="JBHTOM010000006">
    <property type="protein sequence ID" value="MFD1549078.1"/>
    <property type="molecule type" value="Genomic_DNA"/>
</dbReference>
<gene>
    <name evidence="3" type="ORF">ACFQ5T_05175</name>
</gene>
<keyword evidence="4" id="KW-1185">Reference proteome</keyword>
<keyword evidence="3" id="KW-0378">Hydrolase</keyword>
<accession>A0ABW4H3F2</accession>
<protein>
    <submittedName>
        <fullName evidence="3">Restriction endonuclease subunit S</fullName>
    </submittedName>
</protein>
<dbReference type="SUPFAM" id="SSF116734">
    <property type="entry name" value="DNA methylase specificity domain"/>
    <property type="match status" value="1"/>
</dbReference>
<proteinExistence type="predicted"/>
<evidence type="ECO:0000256" key="2">
    <source>
        <dbReference type="ARBA" id="ARBA00023125"/>
    </source>
</evidence>